<evidence type="ECO:0000313" key="1">
    <source>
        <dbReference type="EMBL" id="MFO7194025.1"/>
    </source>
</evidence>
<dbReference type="PANTHER" id="PTHR43680:SF2">
    <property type="entry name" value="NITRATE REDUCTASE MOLYBDENUM COFACTOR ASSEMBLY CHAPERONE NARJ"/>
    <property type="match status" value="1"/>
</dbReference>
<organism evidence="1 2">
    <name type="scientific">Thermocrispum agreste</name>
    <dbReference type="NCBI Taxonomy" id="37925"/>
    <lineage>
        <taxon>Bacteria</taxon>
        <taxon>Bacillati</taxon>
        <taxon>Actinomycetota</taxon>
        <taxon>Actinomycetes</taxon>
        <taxon>Pseudonocardiales</taxon>
        <taxon>Pseudonocardiaceae</taxon>
        <taxon>Thermocrispum</taxon>
    </lineage>
</organism>
<protein>
    <submittedName>
        <fullName evidence="1">Nitrate reductase molybdenum cofactor assembly chaperone</fullName>
    </submittedName>
</protein>
<evidence type="ECO:0000313" key="2">
    <source>
        <dbReference type="Proteomes" id="UP000249324"/>
    </source>
</evidence>
<gene>
    <name evidence="1" type="ORF">DIU77_017420</name>
</gene>
<feature type="non-terminal residue" evidence="1">
    <location>
        <position position="1"/>
    </location>
</feature>
<dbReference type="EMBL" id="QGUI02000329">
    <property type="protein sequence ID" value="MFO7194025.1"/>
    <property type="molecule type" value="Genomic_DNA"/>
</dbReference>
<comment type="caution">
    <text evidence="1">The sequence shown here is derived from an EMBL/GenBank/DDBJ whole genome shotgun (WGS) entry which is preliminary data.</text>
</comment>
<reference evidence="1 2" key="1">
    <citation type="journal article" date="2021" name="BMC Genomics">
        <title>Genome-resolved metagenome and metatranscriptome analyses of thermophilic composting reveal key bacterial players and their metabolic interactions.</title>
        <authorList>
            <person name="Braga L.P.P."/>
            <person name="Pereira R.V."/>
            <person name="Martins L.F."/>
            <person name="Moura L.M.S."/>
            <person name="Sanchez F.B."/>
            <person name="Patane J.S.L."/>
            <person name="da Silva A.M."/>
            <person name="Setubal J.C."/>
        </authorList>
    </citation>
    <scope>NUCLEOTIDE SEQUENCE [LARGE SCALE GENOMIC DNA]</scope>
    <source>
        <strain evidence="1">ZC4RG45</strain>
    </source>
</reference>
<proteinExistence type="predicted"/>
<accession>A0ABD6FL14</accession>
<sequence>VVLEFASCAPEAGRRLLVEHRAGLELLRLGLHEARSPWADVIDSVTATLPALTRRDRTAVARLAATGPEQEQVGLDPYGRAIARGSA</sequence>
<dbReference type="AlphaFoldDB" id="A0ABD6FL14"/>
<dbReference type="InterPro" id="IPR003765">
    <property type="entry name" value="NO3_reductase_chaperone_NarJ"/>
</dbReference>
<name>A0ABD6FL14_9PSEU</name>
<dbReference type="PANTHER" id="PTHR43680">
    <property type="entry name" value="NITRATE REDUCTASE MOLYBDENUM COFACTOR ASSEMBLY CHAPERONE"/>
    <property type="match status" value="1"/>
</dbReference>
<dbReference type="Proteomes" id="UP000249324">
    <property type="component" value="Unassembled WGS sequence"/>
</dbReference>